<dbReference type="CDD" id="cd04301">
    <property type="entry name" value="NAT_SF"/>
    <property type="match status" value="1"/>
</dbReference>
<dbReference type="PROSITE" id="PS51186">
    <property type="entry name" value="GNAT"/>
    <property type="match status" value="1"/>
</dbReference>
<evidence type="ECO:0000313" key="4">
    <source>
        <dbReference type="Proteomes" id="UP000199024"/>
    </source>
</evidence>
<dbReference type="STRING" id="474950.SAMN05421771_2615"/>
<dbReference type="InterPro" id="IPR016181">
    <property type="entry name" value="Acyl_CoA_acyltransferase"/>
</dbReference>
<dbReference type="EMBL" id="FOZL01000001">
    <property type="protein sequence ID" value="SFS14900.1"/>
    <property type="molecule type" value="Genomic_DNA"/>
</dbReference>
<organism evidence="3 4">
    <name type="scientific">Granulicella pectinivorans</name>
    <dbReference type="NCBI Taxonomy" id="474950"/>
    <lineage>
        <taxon>Bacteria</taxon>
        <taxon>Pseudomonadati</taxon>
        <taxon>Acidobacteriota</taxon>
        <taxon>Terriglobia</taxon>
        <taxon>Terriglobales</taxon>
        <taxon>Acidobacteriaceae</taxon>
        <taxon>Granulicella</taxon>
    </lineage>
</organism>
<dbReference type="RefSeq" id="WP_089839524.1">
    <property type="nucleotide sequence ID" value="NZ_FOZL01000001.1"/>
</dbReference>
<protein>
    <submittedName>
        <fullName evidence="3">Acetyltransferase (GNAT) family protein</fullName>
    </submittedName>
</protein>
<feature type="domain" description="N-acetyltransferase" evidence="2">
    <location>
        <begin position="14"/>
        <end position="167"/>
    </location>
</feature>
<keyword evidence="4" id="KW-1185">Reference proteome</keyword>
<dbReference type="Proteomes" id="UP000199024">
    <property type="component" value="Unassembled WGS sequence"/>
</dbReference>
<dbReference type="OrthoDB" id="9127144at2"/>
<reference evidence="3 4" key="1">
    <citation type="submission" date="2016-10" db="EMBL/GenBank/DDBJ databases">
        <authorList>
            <person name="de Groot N.N."/>
        </authorList>
    </citation>
    <scope>NUCLEOTIDE SEQUENCE [LARGE SCALE GENOMIC DNA]</scope>
    <source>
        <strain evidence="3 4">DSM 21001</strain>
    </source>
</reference>
<dbReference type="SUPFAM" id="SSF55729">
    <property type="entry name" value="Acyl-CoA N-acyltransferases (Nat)"/>
    <property type="match status" value="1"/>
</dbReference>
<proteinExistence type="predicted"/>
<evidence type="ECO:0000256" key="1">
    <source>
        <dbReference type="ARBA" id="ARBA00022679"/>
    </source>
</evidence>
<dbReference type="PANTHER" id="PTHR13947">
    <property type="entry name" value="GNAT FAMILY N-ACETYLTRANSFERASE"/>
    <property type="match status" value="1"/>
</dbReference>
<name>A0A1I6MGQ2_9BACT</name>
<dbReference type="Pfam" id="PF00583">
    <property type="entry name" value="Acetyltransf_1"/>
    <property type="match status" value="1"/>
</dbReference>
<dbReference type="InterPro" id="IPR050769">
    <property type="entry name" value="NAT_camello-type"/>
</dbReference>
<dbReference type="GO" id="GO:0008080">
    <property type="term" value="F:N-acetyltransferase activity"/>
    <property type="evidence" value="ECO:0007669"/>
    <property type="project" value="InterPro"/>
</dbReference>
<evidence type="ECO:0000259" key="2">
    <source>
        <dbReference type="PROSITE" id="PS51186"/>
    </source>
</evidence>
<dbReference type="Gene3D" id="3.40.630.30">
    <property type="match status" value="1"/>
</dbReference>
<sequence>MPTLTDDSRTATRIEIRTMHIGDDLTPFRTLNEEWITHFFQLEETDRKTLNNPEEAILRKGGSIFFVEADNIPVGCVALIPMENGVYELSKMAVSPTLRGHGLGRRLLEHTIAEARRQGIKELFLGSSTRLRNAVHLYESLGFQHIPPERRPPSAYSRADVFMEMSL</sequence>
<accession>A0A1I6MGQ2</accession>
<dbReference type="AlphaFoldDB" id="A0A1I6MGQ2"/>
<evidence type="ECO:0000313" key="3">
    <source>
        <dbReference type="EMBL" id="SFS14900.1"/>
    </source>
</evidence>
<keyword evidence="1 3" id="KW-0808">Transferase</keyword>
<dbReference type="PANTHER" id="PTHR13947:SF37">
    <property type="entry name" value="LD18367P"/>
    <property type="match status" value="1"/>
</dbReference>
<gene>
    <name evidence="3" type="ORF">SAMN05421771_2615</name>
</gene>
<dbReference type="InterPro" id="IPR000182">
    <property type="entry name" value="GNAT_dom"/>
</dbReference>